<reference evidence="3" key="1">
    <citation type="submission" date="2022-02" db="EMBL/GenBank/DDBJ databases">
        <authorList>
            <person name="Henning P.M."/>
            <person name="McCubbin A.G."/>
            <person name="Shore J.S."/>
        </authorList>
    </citation>
    <scope>NUCLEOTIDE SEQUENCE</scope>
    <source>
        <strain evidence="3">F60SS</strain>
        <tissue evidence="3">Leaves</tissue>
    </source>
</reference>
<organism evidence="3 4">
    <name type="scientific">Turnera subulata</name>
    <dbReference type="NCBI Taxonomy" id="218843"/>
    <lineage>
        <taxon>Eukaryota</taxon>
        <taxon>Viridiplantae</taxon>
        <taxon>Streptophyta</taxon>
        <taxon>Embryophyta</taxon>
        <taxon>Tracheophyta</taxon>
        <taxon>Spermatophyta</taxon>
        <taxon>Magnoliopsida</taxon>
        <taxon>eudicotyledons</taxon>
        <taxon>Gunneridae</taxon>
        <taxon>Pentapetalae</taxon>
        <taxon>rosids</taxon>
        <taxon>fabids</taxon>
        <taxon>Malpighiales</taxon>
        <taxon>Passifloraceae</taxon>
        <taxon>Turnera</taxon>
    </lineage>
</organism>
<reference evidence="3" key="2">
    <citation type="journal article" date="2023" name="Plants (Basel)">
        <title>Annotation of the Turnera subulata (Passifloraceae) Draft Genome Reveals the S-Locus Evolved after the Divergence of Turneroideae from Passifloroideae in a Stepwise Manner.</title>
        <authorList>
            <person name="Henning P.M."/>
            <person name="Roalson E.H."/>
            <person name="Mir W."/>
            <person name="McCubbin A.G."/>
            <person name="Shore J.S."/>
        </authorList>
    </citation>
    <scope>NUCLEOTIDE SEQUENCE</scope>
    <source>
        <strain evidence="3">F60SS</strain>
    </source>
</reference>
<comment type="caution">
    <text evidence="3">The sequence shown here is derived from an EMBL/GenBank/DDBJ whole genome shotgun (WGS) entry which is preliminary data.</text>
</comment>
<dbReference type="Proteomes" id="UP001141552">
    <property type="component" value="Unassembled WGS sequence"/>
</dbReference>
<sequence>MISKTCLVSKVYNIRSFAAGSVKSNLKRVWNLRGDFRVTEKGQNIFIVGFEFEANYDKIMRGVPWLMANCHMNFNRWLETVMGWNGFNRTQQKELSQFGKNNRERKKESAHNLGPCLRAKESMGKGWKGKKTAKGFSSYTPSLTKELEAPHQGATATQQPIKIVSDLSITTNQYMPKNNQRTTSGAAASELDLERAVEQSKAKKRRLGTPKGMDIV</sequence>
<feature type="compositionally biased region" description="Polar residues" evidence="1">
    <location>
        <begin position="175"/>
        <end position="186"/>
    </location>
</feature>
<feature type="compositionally biased region" description="Basic and acidic residues" evidence="1">
    <location>
        <begin position="192"/>
        <end position="201"/>
    </location>
</feature>
<feature type="domain" description="DUF4283" evidence="2">
    <location>
        <begin position="4"/>
        <end position="80"/>
    </location>
</feature>
<dbReference type="OrthoDB" id="990360at2759"/>
<evidence type="ECO:0000256" key="1">
    <source>
        <dbReference type="SAM" id="MobiDB-lite"/>
    </source>
</evidence>
<name>A0A9Q0J4T2_9ROSI</name>
<protein>
    <recommendedName>
        <fullName evidence="2">DUF4283 domain-containing protein</fullName>
    </recommendedName>
</protein>
<dbReference type="EMBL" id="JAKUCV010006190">
    <property type="protein sequence ID" value="KAJ4828373.1"/>
    <property type="molecule type" value="Genomic_DNA"/>
</dbReference>
<dbReference type="InterPro" id="IPR025558">
    <property type="entry name" value="DUF4283"/>
</dbReference>
<dbReference type="Pfam" id="PF14111">
    <property type="entry name" value="DUF4283"/>
    <property type="match status" value="1"/>
</dbReference>
<accession>A0A9Q0J4T2</accession>
<dbReference type="AlphaFoldDB" id="A0A9Q0J4T2"/>
<evidence type="ECO:0000259" key="2">
    <source>
        <dbReference type="Pfam" id="PF14111"/>
    </source>
</evidence>
<evidence type="ECO:0000313" key="4">
    <source>
        <dbReference type="Proteomes" id="UP001141552"/>
    </source>
</evidence>
<gene>
    <name evidence="3" type="ORF">Tsubulata_017825</name>
</gene>
<keyword evidence="4" id="KW-1185">Reference proteome</keyword>
<feature type="region of interest" description="Disordered" evidence="1">
    <location>
        <begin position="175"/>
        <end position="216"/>
    </location>
</feature>
<evidence type="ECO:0000313" key="3">
    <source>
        <dbReference type="EMBL" id="KAJ4828373.1"/>
    </source>
</evidence>
<proteinExistence type="predicted"/>